<dbReference type="Pfam" id="PF02021">
    <property type="entry name" value="UPF0102"/>
    <property type="match status" value="1"/>
</dbReference>
<dbReference type="PANTHER" id="PTHR34039">
    <property type="entry name" value="UPF0102 PROTEIN YRAN"/>
    <property type="match status" value="1"/>
</dbReference>
<evidence type="ECO:0000313" key="4">
    <source>
        <dbReference type="Proteomes" id="UP001139354"/>
    </source>
</evidence>
<dbReference type="Proteomes" id="UP001139354">
    <property type="component" value="Unassembled WGS sequence"/>
</dbReference>
<gene>
    <name evidence="3" type="ORF">KEC57_09205</name>
</gene>
<evidence type="ECO:0000256" key="2">
    <source>
        <dbReference type="HAMAP-Rule" id="MF_00048"/>
    </source>
</evidence>
<dbReference type="InterPro" id="IPR003509">
    <property type="entry name" value="UPF0102_YraN-like"/>
</dbReference>
<sequence length="122" mass="13696">MADKDELGRAGEDRASRYFEEMGFTVLARNWRCRAGEIDLVVADRVSVVVVEVKTRRGEAFGHPFEAIDTRKRARLWRLAVAWTGAHRDAVQGRRLRIDAIGLTGADPATARLEHLVDVEVP</sequence>
<proteinExistence type="inferred from homology"/>
<accession>A0A9X1S3U9</accession>
<keyword evidence="4" id="KW-1185">Reference proteome</keyword>
<evidence type="ECO:0000313" key="3">
    <source>
        <dbReference type="EMBL" id="MCC2032353.1"/>
    </source>
</evidence>
<dbReference type="Gene3D" id="3.40.1350.10">
    <property type="match status" value="1"/>
</dbReference>
<dbReference type="InterPro" id="IPR011856">
    <property type="entry name" value="tRNA_endonuc-like_dom_sf"/>
</dbReference>
<dbReference type="NCBIfam" id="TIGR00252">
    <property type="entry name" value="YraN family protein"/>
    <property type="match status" value="1"/>
</dbReference>
<dbReference type="RefSeq" id="WP_229384281.1">
    <property type="nucleotide sequence ID" value="NZ_JAGTTN010000002.1"/>
</dbReference>
<dbReference type="GO" id="GO:0003676">
    <property type="term" value="F:nucleic acid binding"/>
    <property type="evidence" value="ECO:0007669"/>
    <property type="project" value="InterPro"/>
</dbReference>
<reference evidence="3" key="1">
    <citation type="submission" date="2021-04" db="EMBL/GenBank/DDBJ databases">
        <title>Microbacterium tenobrionis sp. nov. and Microbacterium allomyrinae sp. nov., isolated from larvae of Tenobrio molitor and Allomyrina dichotoma, respectively.</title>
        <authorList>
            <person name="Lee S.D."/>
        </authorList>
    </citation>
    <scope>NUCLEOTIDE SEQUENCE</scope>
    <source>
        <strain evidence="3">BWT-G7</strain>
    </source>
</reference>
<dbReference type="NCBIfam" id="NF009150">
    <property type="entry name" value="PRK12497.1-3"/>
    <property type="match status" value="1"/>
</dbReference>
<dbReference type="EMBL" id="JAGTTN010000002">
    <property type="protein sequence ID" value="MCC2032353.1"/>
    <property type="molecule type" value="Genomic_DNA"/>
</dbReference>
<name>A0A9X1S3U9_9MICO</name>
<dbReference type="SUPFAM" id="SSF52980">
    <property type="entry name" value="Restriction endonuclease-like"/>
    <property type="match status" value="1"/>
</dbReference>
<evidence type="ECO:0000256" key="1">
    <source>
        <dbReference type="ARBA" id="ARBA00006738"/>
    </source>
</evidence>
<comment type="caution">
    <text evidence="3">The sequence shown here is derived from an EMBL/GenBank/DDBJ whole genome shotgun (WGS) entry which is preliminary data.</text>
</comment>
<dbReference type="HAMAP" id="MF_00048">
    <property type="entry name" value="UPF0102"/>
    <property type="match status" value="1"/>
</dbReference>
<protein>
    <recommendedName>
        <fullName evidence="2">UPF0102 protein KEC57_09205</fullName>
    </recommendedName>
</protein>
<dbReference type="NCBIfam" id="NF009154">
    <property type="entry name" value="PRK12497.3-3"/>
    <property type="match status" value="1"/>
</dbReference>
<organism evidence="3 4">
    <name type="scientific">Microbacterium allomyrinae</name>
    <dbReference type="NCBI Taxonomy" id="2830666"/>
    <lineage>
        <taxon>Bacteria</taxon>
        <taxon>Bacillati</taxon>
        <taxon>Actinomycetota</taxon>
        <taxon>Actinomycetes</taxon>
        <taxon>Micrococcales</taxon>
        <taxon>Microbacteriaceae</taxon>
        <taxon>Microbacterium</taxon>
    </lineage>
</organism>
<comment type="similarity">
    <text evidence="1 2">Belongs to the UPF0102 family.</text>
</comment>
<dbReference type="InterPro" id="IPR011335">
    <property type="entry name" value="Restrct_endonuc-II-like"/>
</dbReference>
<dbReference type="AlphaFoldDB" id="A0A9X1S3U9"/>
<dbReference type="PANTHER" id="PTHR34039:SF1">
    <property type="entry name" value="UPF0102 PROTEIN YRAN"/>
    <property type="match status" value="1"/>
</dbReference>